<dbReference type="RefSeq" id="WP_185676817.1">
    <property type="nucleotide sequence ID" value="NZ_JACHVB010000054.1"/>
</dbReference>
<sequence length="101" mass="10627">MILDAFERSGLSERAFAEGLGVRDGTFRRWVRARHRVLSGEAGLTGTTGPIALVEAVLDGGAGTGGSVEVETPGGLKVHIARREDIALAVALLRALREESC</sequence>
<comment type="caution">
    <text evidence="1">The sequence shown here is derived from an EMBL/GenBank/DDBJ whole genome shotgun (WGS) entry which is preliminary data.</text>
</comment>
<protein>
    <recommendedName>
        <fullName evidence="3">Transposase</fullName>
    </recommendedName>
</protein>
<accession>A0A842HH82</accession>
<keyword evidence="2" id="KW-1185">Reference proteome</keyword>
<name>A0A842HH82_9BACT</name>
<dbReference type="AlphaFoldDB" id="A0A842HH82"/>
<dbReference type="Proteomes" id="UP000546464">
    <property type="component" value="Unassembled WGS sequence"/>
</dbReference>
<evidence type="ECO:0008006" key="3">
    <source>
        <dbReference type="Google" id="ProtNLM"/>
    </source>
</evidence>
<reference evidence="1 2" key="1">
    <citation type="submission" date="2020-07" db="EMBL/GenBank/DDBJ databases">
        <authorList>
            <person name="Feng X."/>
        </authorList>
    </citation>
    <scope>NUCLEOTIDE SEQUENCE [LARGE SCALE GENOMIC DNA]</scope>
    <source>
        <strain evidence="1 2">JCM31066</strain>
    </source>
</reference>
<organism evidence="1 2">
    <name type="scientific">Ruficoccus amylovorans</name>
    <dbReference type="NCBI Taxonomy" id="1804625"/>
    <lineage>
        <taxon>Bacteria</taxon>
        <taxon>Pseudomonadati</taxon>
        <taxon>Verrucomicrobiota</taxon>
        <taxon>Opitutia</taxon>
        <taxon>Puniceicoccales</taxon>
        <taxon>Cerasicoccaceae</taxon>
        <taxon>Ruficoccus</taxon>
    </lineage>
</organism>
<dbReference type="EMBL" id="JACHVB010000054">
    <property type="protein sequence ID" value="MBC2595883.1"/>
    <property type="molecule type" value="Genomic_DNA"/>
</dbReference>
<evidence type="ECO:0000313" key="1">
    <source>
        <dbReference type="EMBL" id="MBC2595883.1"/>
    </source>
</evidence>
<evidence type="ECO:0000313" key="2">
    <source>
        <dbReference type="Proteomes" id="UP000546464"/>
    </source>
</evidence>
<gene>
    <name evidence="1" type="ORF">H5P28_16585</name>
</gene>
<proteinExistence type="predicted"/>